<evidence type="ECO:0000256" key="3">
    <source>
        <dbReference type="SAM" id="Phobius"/>
    </source>
</evidence>
<dbReference type="OrthoDB" id="3687641at2759"/>
<dbReference type="EMBL" id="MU154609">
    <property type="protein sequence ID" value="KAF9491991.1"/>
    <property type="molecule type" value="Genomic_DNA"/>
</dbReference>
<reference evidence="4" key="1">
    <citation type="submission" date="2020-11" db="EMBL/GenBank/DDBJ databases">
        <authorList>
            <consortium name="DOE Joint Genome Institute"/>
            <person name="Ahrendt S."/>
            <person name="Riley R."/>
            <person name="Andreopoulos W."/>
            <person name="Labutti K."/>
            <person name="Pangilinan J."/>
            <person name="Ruiz-Duenas F.J."/>
            <person name="Barrasa J.M."/>
            <person name="Sanchez-Garcia M."/>
            <person name="Camarero S."/>
            <person name="Miyauchi S."/>
            <person name="Serrano A."/>
            <person name="Linde D."/>
            <person name="Babiker R."/>
            <person name="Drula E."/>
            <person name="Ayuso-Fernandez I."/>
            <person name="Pacheco R."/>
            <person name="Padilla G."/>
            <person name="Ferreira P."/>
            <person name="Barriuso J."/>
            <person name="Kellner H."/>
            <person name="Castanera R."/>
            <person name="Alfaro M."/>
            <person name="Ramirez L."/>
            <person name="Pisabarro A.G."/>
            <person name="Kuo A."/>
            <person name="Tritt A."/>
            <person name="Lipzen A."/>
            <person name="He G."/>
            <person name="Yan M."/>
            <person name="Ng V."/>
            <person name="Cullen D."/>
            <person name="Martin F."/>
            <person name="Rosso M.-N."/>
            <person name="Henrissat B."/>
            <person name="Hibbett D."/>
            <person name="Martinez A.T."/>
            <person name="Grigoriev I.V."/>
        </authorList>
    </citation>
    <scope>NUCLEOTIDE SEQUENCE</scope>
    <source>
        <strain evidence="4">ATCC 90797</strain>
    </source>
</reference>
<dbReference type="AlphaFoldDB" id="A0A9P6D483"/>
<dbReference type="PANTHER" id="PTHR33365:SF4">
    <property type="entry name" value="CYCLOCHLOROTINE BIOSYNTHESIS PROTEIN O"/>
    <property type="match status" value="1"/>
</dbReference>
<evidence type="ECO:0000313" key="5">
    <source>
        <dbReference type="Proteomes" id="UP000807025"/>
    </source>
</evidence>
<comment type="caution">
    <text evidence="4">The sequence shown here is derived from an EMBL/GenBank/DDBJ whole genome shotgun (WGS) entry which is preliminary data.</text>
</comment>
<keyword evidence="3" id="KW-1133">Transmembrane helix</keyword>
<accession>A0A9P6D483</accession>
<dbReference type="PANTHER" id="PTHR33365">
    <property type="entry name" value="YALI0B05434P"/>
    <property type="match status" value="1"/>
</dbReference>
<proteinExistence type="inferred from homology"/>
<dbReference type="Proteomes" id="UP000807025">
    <property type="component" value="Unassembled WGS sequence"/>
</dbReference>
<dbReference type="GO" id="GO:0043386">
    <property type="term" value="P:mycotoxin biosynthetic process"/>
    <property type="evidence" value="ECO:0007669"/>
    <property type="project" value="InterPro"/>
</dbReference>
<comment type="similarity">
    <text evidence="2">Belongs to the ustYa family.</text>
</comment>
<sequence length="167" mass="19259">MNARKLCTTVRATIILSIFLCLDSTPYILVSISRIPKFRAKMFPNATDAIPGDEESYVVELDVFHQLHCLVESHYPHKYARLSPRNDIYMSHCLDSIRQSLLCSADVSLIVWQWDAEAGQSLPRGYAVHHCRDFDRIKEWAVTRQLDDKLNTKIHVVYDLPSPPLLY</sequence>
<feature type="transmembrane region" description="Helical" evidence="3">
    <location>
        <begin position="12"/>
        <end position="32"/>
    </location>
</feature>
<comment type="pathway">
    <text evidence="1">Mycotoxin biosynthesis.</text>
</comment>
<keyword evidence="3" id="KW-0472">Membrane</keyword>
<evidence type="ECO:0000313" key="4">
    <source>
        <dbReference type="EMBL" id="KAF9491991.1"/>
    </source>
</evidence>
<dbReference type="InterPro" id="IPR021765">
    <property type="entry name" value="UstYa-like"/>
</dbReference>
<evidence type="ECO:0000256" key="2">
    <source>
        <dbReference type="ARBA" id="ARBA00035112"/>
    </source>
</evidence>
<keyword evidence="3" id="KW-0812">Transmembrane</keyword>
<organism evidence="4 5">
    <name type="scientific">Pleurotus eryngii</name>
    <name type="common">Boletus of the steppes</name>
    <dbReference type="NCBI Taxonomy" id="5323"/>
    <lineage>
        <taxon>Eukaryota</taxon>
        <taxon>Fungi</taxon>
        <taxon>Dikarya</taxon>
        <taxon>Basidiomycota</taxon>
        <taxon>Agaricomycotina</taxon>
        <taxon>Agaricomycetes</taxon>
        <taxon>Agaricomycetidae</taxon>
        <taxon>Agaricales</taxon>
        <taxon>Pleurotineae</taxon>
        <taxon>Pleurotaceae</taxon>
        <taxon>Pleurotus</taxon>
    </lineage>
</organism>
<keyword evidence="5" id="KW-1185">Reference proteome</keyword>
<evidence type="ECO:0000256" key="1">
    <source>
        <dbReference type="ARBA" id="ARBA00004685"/>
    </source>
</evidence>
<name>A0A9P6D483_PLEER</name>
<protein>
    <submittedName>
        <fullName evidence="4">Uncharacterized protein</fullName>
    </submittedName>
</protein>
<dbReference type="Pfam" id="PF11807">
    <property type="entry name" value="UstYa"/>
    <property type="match status" value="1"/>
</dbReference>
<gene>
    <name evidence="4" type="ORF">BDN71DRAFT_1397470</name>
</gene>